<accession>A0ABW0NWB6</accession>
<proteinExistence type="predicted"/>
<keyword evidence="2" id="KW-1185">Reference proteome</keyword>
<sequence length="74" mass="7884">MSDAPAFNLIEMQDHVRKTGALCEAAWLASHGLSNGAESDALCRLIELLQEDIALIALRLHEANGATAQQGQAL</sequence>
<dbReference type="Proteomes" id="UP001596060">
    <property type="component" value="Unassembled WGS sequence"/>
</dbReference>
<evidence type="ECO:0000313" key="2">
    <source>
        <dbReference type="Proteomes" id="UP001596060"/>
    </source>
</evidence>
<reference evidence="2" key="1">
    <citation type="journal article" date="2019" name="Int. J. Syst. Evol. Microbiol.">
        <title>The Global Catalogue of Microorganisms (GCM) 10K type strain sequencing project: providing services to taxonomists for standard genome sequencing and annotation.</title>
        <authorList>
            <consortium name="The Broad Institute Genomics Platform"/>
            <consortium name="The Broad Institute Genome Sequencing Center for Infectious Disease"/>
            <person name="Wu L."/>
            <person name="Ma J."/>
        </authorList>
    </citation>
    <scope>NUCLEOTIDE SEQUENCE [LARGE SCALE GENOMIC DNA]</scope>
    <source>
        <strain evidence="2">CCUG 43117</strain>
    </source>
</reference>
<organism evidence="1 2">
    <name type="scientific">Bosea massiliensis</name>
    <dbReference type="NCBI Taxonomy" id="151419"/>
    <lineage>
        <taxon>Bacteria</taxon>
        <taxon>Pseudomonadati</taxon>
        <taxon>Pseudomonadota</taxon>
        <taxon>Alphaproteobacteria</taxon>
        <taxon>Hyphomicrobiales</taxon>
        <taxon>Boseaceae</taxon>
        <taxon>Bosea</taxon>
    </lineage>
</organism>
<gene>
    <name evidence="1" type="ORF">ACFPN9_03070</name>
</gene>
<name>A0ABW0NWB6_9HYPH</name>
<dbReference type="RefSeq" id="WP_377815298.1">
    <property type="nucleotide sequence ID" value="NZ_JBHSLU010000005.1"/>
</dbReference>
<evidence type="ECO:0000313" key="1">
    <source>
        <dbReference type="EMBL" id="MFC5504236.1"/>
    </source>
</evidence>
<protein>
    <submittedName>
        <fullName evidence="1">Uncharacterized protein</fullName>
    </submittedName>
</protein>
<dbReference type="EMBL" id="JBHSLU010000005">
    <property type="protein sequence ID" value="MFC5504236.1"/>
    <property type="molecule type" value="Genomic_DNA"/>
</dbReference>
<comment type="caution">
    <text evidence="1">The sequence shown here is derived from an EMBL/GenBank/DDBJ whole genome shotgun (WGS) entry which is preliminary data.</text>
</comment>